<comment type="caution">
    <text evidence="3">The sequence shown here is derived from an EMBL/GenBank/DDBJ whole genome shotgun (WGS) entry which is preliminary data.</text>
</comment>
<dbReference type="Proteomes" id="UP000708208">
    <property type="component" value="Unassembled WGS sequence"/>
</dbReference>
<keyword evidence="1" id="KW-0472">Membrane</keyword>
<gene>
    <name evidence="3" type="ORF">AFUS01_LOCUS32168</name>
</gene>
<evidence type="ECO:0000313" key="4">
    <source>
        <dbReference type="Proteomes" id="UP000708208"/>
    </source>
</evidence>
<dbReference type="OrthoDB" id="310654at2759"/>
<proteinExistence type="predicted"/>
<dbReference type="InterPro" id="IPR000731">
    <property type="entry name" value="SSD"/>
</dbReference>
<protein>
    <recommendedName>
        <fullName evidence="2">SSD domain-containing protein</fullName>
    </recommendedName>
</protein>
<evidence type="ECO:0000259" key="2">
    <source>
        <dbReference type="PROSITE" id="PS50156"/>
    </source>
</evidence>
<feature type="domain" description="SSD" evidence="2">
    <location>
        <begin position="79"/>
        <end position="236"/>
    </location>
</feature>
<dbReference type="AlphaFoldDB" id="A0A8J2PBA7"/>
<evidence type="ECO:0000313" key="3">
    <source>
        <dbReference type="EMBL" id="CAG7821862.1"/>
    </source>
</evidence>
<name>A0A8J2PBA7_9HEXA</name>
<feature type="transmembrane region" description="Helical" evidence="1">
    <location>
        <begin position="21"/>
        <end position="40"/>
    </location>
</feature>
<sequence>MTELTSFSYFARHGHFCASRPMEVIAATLTLMTLIFNYLIPVVHQTLPYPENGNLLNLWPHELFQMSLQTYKETFGGAHLALLTLVRCLALIYCYNQLQMVQQTFSKSVAGYTALFAMIPAIVFSSGIINLLRLDIAQVGDFILFYVLWMDFYKMSQLIQTGLRTSSSSELNGRIGRTLDYLGPSITFDSIIQILVTSIAFIPGLRRLEFLASIALLAIGMNYIIFMTMFPASLSMIVELQVSRTRRTPSALDNASPPSVLLGSRGSAQEEGAVTKGTVPSGVAPAQLLSSSSLMRSKPRVGTTCKDSVIEKSHANSTCMISIVKLIIAVSFLLLQSY</sequence>
<feature type="transmembrane region" description="Helical" evidence="1">
    <location>
        <begin position="181"/>
        <end position="202"/>
    </location>
</feature>
<keyword evidence="1" id="KW-1133">Transmembrane helix</keyword>
<keyword evidence="1" id="KW-0812">Transmembrane</keyword>
<organism evidence="3 4">
    <name type="scientific">Allacma fusca</name>
    <dbReference type="NCBI Taxonomy" id="39272"/>
    <lineage>
        <taxon>Eukaryota</taxon>
        <taxon>Metazoa</taxon>
        <taxon>Ecdysozoa</taxon>
        <taxon>Arthropoda</taxon>
        <taxon>Hexapoda</taxon>
        <taxon>Collembola</taxon>
        <taxon>Symphypleona</taxon>
        <taxon>Sminthuridae</taxon>
        <taxon>Allacma</taxon>
    </lineage>
</organism>
<feature type="transmembrane region" description="Helical" evidence="1">
    <location>
        <begin position="76"/>
        <end position="96"/>
    </location>
</feature>
<feature type="non-terminal residue" evidence="3">
    <location>
        <position position="1"/>
    </location>
</feature>
<dbReference type="InterPro" id="IPR053958">
    <property type="entry name" value="HMGCR/SNAP/NPC1-like_SSD"/>
</dbReference>
<feature type="non-terminal residue" evidence="3">
    <location>
        <position position="338"/>
    </location>
</feature>
<accession>A0A8J2PBA7</accession>
<dbReference type="PROSITE" id="PS50156">
    <property type="entry name" value="SSD"/>
    <property type="match status" value="1"/>
</dbReference>
<dbReference type="EMBL" id="CAJVCH010523421">
    <property type="protein sequence ID" value="CAG7821862.1"/>
    <property type="molecule type" value="Genomic_DNA"/>
</dbReference>
<evidence type="ECO:0000256" key="1">
    <source>
        <dbReference type="SAM" id="Phobius"/>
    </source>
</evidence>
<feature type="transmembrane region" description="Helical" evidence="1">
    <location>
        <begin position="214"/>
        <end position="238"/>
    </location>
</feature>
<reference evidence="3" key="1">
    <citation type="submission" date="2021-06" db="EMBL/GenBank/DDBJ databases">
        <authorList>
            <person name="Hodson N. C."/>
            <person name="Mongue J. A."/>
            <person name="Jaron S. K."/>
        </authorList>
    </citation>
    <scope>NUCLEOTIDE SEQUENCE</scope>
</reference>
<keyword evidence="4" id="KW-1185">Reference proteome</keyword>
<feature type="transmembrane region" description="Helical" evidence="1">
    <location>
        <begin position="108"/>
        <end position="130"/>
    </location>
</feature>
<dbReference type="Pfam" id="PF12349">
    <property type="entry name" value="Sterol-sensing"/>
    <property type="match status" value="1"/>
</dbReference>